<sequence length="132" mass="15062">MTDHEMVDMHEHTTMISSDEIHESAIDADPLNDRISSELALEPFEGMEFASIEDVKNYYVSYAKKKGFSFRMGRVTKSRTDGVVIGQQILCSKEGFRSNKNLKKENGSLIVHDETRVGCKAMLYIKKKEDRP</sequence>
<keyword evidence="3" id="KW-1185">Reference proteome</keyword>
<gene>
    <name evidence="2" type="ORF">A2U01_0013333</name>
</gene>
<reference evidence="2 3" key="1">
    <citation type="journal article" date="2018" name="Front. Plant Sci.">
        <title>Red Clover (Trifolium pratense) and Zigzag Clover (T. medium) - A Picture of Genomic Similarities and Differences.</title>
        <authorList>
            <person name="Dluhosova J."/>
            <person name="Istvanek J."/>
            <person name="Nedelnik J."/>
            <person name="Repkova J."/>
        </authorList>
    </citation>
    <scope>NUCLEOTIDE SEQUENCE [LARGE SCALE GENOMIC DNA]</scope>
    <source>
        <strain evidence="3">cv. 10/8</strain>
        <tissue evidence="2">Leaf</tissue>
    </source>
</reference>
<evidence type="ECO:0000313" key="3">
    <source>
        <dbReference type="Proteomes" id="UP000265520"/>
    </source>
</evidence>
<accession>A0A392N1M6</accession>
<dbReference type="PANTHER" id="PTHR46328">
    <property type="entry name" value="FAR-RED IMPAIRED RESPONSIVE (FAR1) FAMILY PROTEIN-RELATED"/>
    <property type="match status" value="1"/>
</dbReference>
<dbReference type="Proteomes" id="UP000265520">
    <property type="component" value="Unassembled WGS sequence"/>
</dbReference>
<dbReference type="AlphaFoldDB" id="A0A392N1M6"/>
<organism evidence="2 3">
    <name type="scientific">Trifolium medium</name>
    <dbReference type="NCBI Taxonomy" id="97028"/>
    <lineage>
        <taxon>Eukaryota</taxon>
        <taxon>Viridiplantae</taxon>
        <taxon>Streptophyta</taxon>
        <taxon>Embryophyta</taxon>
        <taxon>Tracheophyta</taxon>
        <taxon>Spermatophyta</taxon>
        <taxon>Magnoliopsida</taxon>
        <taxon>eudicotyledons</taxon>
        <taxon>Gunneridae</taxon>
        <taxon>Pentapetalae</taxon>
        <taxon>rosids</taxon>
        <taxon>fabids</taxon>
        <taxon>Fabales</taxon>
        <taxon>Fabaceae</taxon>
        <taxon>Papilionoideae</taxon>
        <taxon>50 kb inversion clade</taxon>
        <taxon>NPAAA clade</taxon>
        <taxon>Hologalegina</taxon>
        <taxon>IRL clade</taxon>
        <taxon>Trifolieae</taxon>
        <taxon>Trifolium</taxon>
    </lineage>
</organism>
<evidence type="ECO:0000313" key="2">
    <source>
        <dbReference type="EMBL" id="MCH92394.1"/>
    </source>
</evidence>
<dbReference type="EMBL" id="LXQA010022605">
    <property type="protein sequence ID" value="MCH92394.1"/>
    <property type="molecule type" value="Genomic_DNA"/>
</dbReference>
<dbReference type="InterPro" id="IPR004330">
    <property type="entry name" value="FAR1_DNA_bnd_dom"/>
</dbReference>
<feature type="domain" description="FAR1" evidence="1">
    <location>
        <begin position="57"/>
        <end position="129"/>
    </location>
</feature>
<dbReference type="PANTHER" id="PTHR46328:SF30">
    <property type="entry name" value="OS04G0641500 PROTEIN"/>
    <property type="match status" value="1"/>
</dbReference>
<dbReference type="Pfam" id="PF03101">
    <property type="entry name" value="FAR1"/>
    <property type="match status" value="1"/>
</dbReference>
<proteinExistence type="predicted"/>
<name>A0A392N1M6_9FABA</name>
<protein>
    <submittedName>
        <fullName evidence="2">FAR1-related protein</fullName>
    </submittedName>
</protein>
<evidence type="ECO:0000259" key="1">
    <source>
        <dbReference type="Pfam" id="PF03101"/>
    </source>
</evidence>
<comment type="caution">
    <text evidence="2">The sequence shown here is derived from an EMBL/GenBank/DDBJ whole genome shotgun (WGS) entry which is preliminary data.</text>
</comment>